<comment type="caution">
    <text evidence="2">The sequence shown here is derived from an EMBL/GenBank/DDBJ whole genome shotgun (WGS) entry which is preliminary data.</text>
</comment>
<accession>A0A937FCY7</accession>
<dbReference type="EMBL" id="JAESIY010000011">
    <property type="protein sequence ID" value="MBL3658258.1"/>
    <property type="molecule type" value="Genomic_DNA"/>
</dbReference>
<reference evidence="2" key="1">
    <citation type="submission" date="2021-01" db="EMBL/GenBank/DDBJ databases">
        <title>Fulvivirga kasyanovii gen. nov., sp nov., a novel member of the phylum Bacteroidetes isolated from seawater in a mussel farm.</title>
        <authorList>
            <person name="Zhao L.-H."/>
            <person name="Wang Z.-J."/>
        </authorList>
    </citation>
    <scope>NUCLEOTIDE SEQUENCE</scope>
    <source>
        <strain evidence="2">2943</strain>
    </source>
</reference>
<gene>
    <name evidence="2" type="ORF">JL102_19050</name>
</gene>
<protein>
    <submittedName>
        <fullName evidence="2">Tail fiber protein</fullName>
    </submittedName>
</protein>
<evidence type="ECO:0000259" key="1">
    <source>
        <dbReference type="Pfam" id="PF07484"/>
    </source>
</evidence>
<dbReference type="Proteomes" id="UP000659388">
    <property type="component" value="Unassembled WGS sequence"/>
</dbReference>
<dbReference type="SUPFAM" id="SSF88874">
    <property type="entry name" value="Receptor-binding domain of short tail fibre protein gp12"/>
    <property type="match status" value="1"/>
</dbReference>
<feature type="domain" description="Phage tail collar" evidence="1">
    <location>
        <begin position="7"/>
        <end position="62"/>
    </location>
</feature>
<proteinExistence type="predicted"/>
<dbReference type="InterPro" id="IPR037053">
    <property type="entry name" value="Phage_tail_collar_dom_sf"/>
</dbReference>
<dbReference type="AlphaFoldDB" id="A0A937FCY7"/>
<dbReference type="Pfam" id="PF07484">
    <property type="entry name" value="Collar"/>
    <property type="match status" value="1"/>
</dbReference>
<name>A0A937FCY7_9BACT</name>
<sequence>MDGFISEIRYFGPNWAPRNWFPCDGRLLAISQFTAFYSLIGTLYGGDGRTTFALPDLRGRVPVGSGGGPGLTPRSNGQRGGIQSVTLNITEIPSHSHSATTSNPIANGATATVKVNNSASNTITPEGNYPGLSQAAPIYETSSNATMANDAVVISNISFNPIQTTIGLTGGNSSHENMQPWTCVLPIICYQGEYPSRN</sequence>
<dbReference type="Gene3D" id="3.90.1340.10">
    <property type="entry name" value="Phage tail collar domain"/>
    <property type="match status" value="1"/>
</dbReference>
<organism evidence="2 3">
    <name type="scientific">Fulvivirga sediminis</name>
    <dbReference type="NCBI Taxonomy" id="2803949"/>
    <lineage>
        <taxon>Bacteria</taxon>
        <taxon>Pseudomonadati</taxon>
        <taxon>Bacteroidota</taxon>
        <taxon>Cytophagia</taxon>
        <taxon>Cytophagales</taxon>
        <taxon>Fulvivirgaceae</taxon>
        <taxon>Fulvivirga</taxon>
    </lineage>
</organism>
<dbReference type="RefSeq" id="WP_202246049.1">
    <property type="nucleotide sequence ID" value="NZ_JAESIY010000011.1"/>
</dbReference>
<keyword evidence="3" id="KW-1185">Reference proteome</keyword>
<dbReference type="InterPro" id="IPR011083">
    <property type="entry name" value="Phage_tail_collar_dom"/>
</dbReference>
<evidence type="ECO:0000313" key="3">
    <source>
        <dbReference type="Proteomes" id="UP000659388"/>
    </source>
</evidence>
<evidence type="ECO:0000313" key="2">
    <source>
        <dbReference type="EMBL" id="MBL3658258.1"/>
    </source>
</evidence>